<reference evidence="3" key="1">
    <citation type="journal article" date="2020" name="Nature">
        <title>Giant virus diversity and host interactions through global metagenomics.</title>
        <authorList>
            <person name="Schulz F."/>
            <person name="Roux S."/>
            <person name="Paez-Espino D."/>
            <person name="Jungbluth S."/>
            <person name="Walsh D.A."/>
            <person name="Denef V.J."/>
            <person name="McMahon K.D."/>
            <person name="Konstantinidis K.T."/>
            <person name="Eloe-Fadrosh E.A."/>
            <person name="Kyrpides N.C."/>
            <person name="Woyke T."/>
        </authorList>
    </citation>
    <scope>NUCLEOTIDE SEQUENCE</scope>
    <source>
        <strain evidence="3">GVMAG-M-3300020185-18</strain>
    </source>
</reference>
<evidence type="ECO:0000256" key="1">
    <source>
        <dbReference type="SAM" id="Phobius"/>
    </source>
</evidence>
<keyword evidence="1" id="KW-1133">Transmembrane helix</keyword>
<dbReference type="InterPro" id="IPR000909">
    <property type="entry name" value="PLipase_C_PInositol-sp_X_dom"/>
</dbReference>
<accession>A0A6C0C2W6</accession>
<protein>
    <recommendedName>
        <fullName evidence="2">Phosphatidylinositol-specific phospholipase C X domain-containing protein</fullName>
    </recommendedName>
</protein>
<keyword evidence="1" id="KW-0472">Membrane</keyword>
<evidence type="ECO:0000313" key="3">
    <source>
        <dbReference type="EMBL" id="QHS98451.1"/>
    </source>
</evidence>
<dbReference type="AlphaFoldDB" id="A0A6C0C2W6"/>
<proteinExistence type="predicted"/>
<feature type="domain" description="Phosphatidylinositol-specific phospholipase C X" evidence="2">
    <location>
        <begin position="65"/>
        <end position="226"/>
    </location>
</feature>
<feature type="transmembrane region" description="Helical" evidence="1">
    <location>
        <begin position="12"/>
        <end position="28"/>
    </location>
</feature>
<dbReference type="InterPro" id="IPR017946">
    <property type="entry name" value="PLC-like_Pdiesterase_TIM-brl"/>
</dbReference>
<evidence type="ECO:0000259" key="2">
    <source>
        <dbReference type="Pfam" id="PF00388"/>
    </source>
</evidence>
<dbReference type="GO" id="GO:0006629">
    <property type="term" value="P:lipid metabolic process"/>
    <property type="evidence" value="ECO:0007669"/>
    <property type="project" value="InterPro"/>
</dbReference>
<dbReference type="SUPFAM" id="SSF51695">
    <property type="entry name" value="PLC-like phosphodiesterases"/>
    <property type="match status" value="1"/>
</dbReference>
<dbReference type="Pfam" id="PF00388">
    <property type="entry name" value="PI-PLC-X"/>
    <property type="match status" value="1"/>
</dbReference>
<sequence>MPEQIPPIVYKYLLSCLACLILFFAYTYRNYYYLIDTNNYFQDLYFEKLGTTKISGINNVDKRFTHPLRDYYILSSFNSCGGGLLTKDYVDTRPLINTISRGARLLDFEIFQKNNEAVVAAGLGRDESGQCNIKGTFNHLSLNEVLSTVREHAFSSTAPNPNDPLFLHFRFCTNKQLAYYQTGNLIKKYFADRLLNPKLSNNGQYWDDKNNLIRMKLLDFKGKVIIICSDDEQNYKKTELITYINLSNSIKEYDFTTNTDILTNNKESRSERVENNKKRFSLSIPDISNKITNGPHRTHRDRGINFACTYFAAGEDDDNLRETIKFFEKEGSAFVLKPPKQRFVEVKIKEPKRAPKALKMSKKKIDLPMYQGAI</sequence>
<dbReference type="GO" id="GO:0008081">
    <property type="term" value="F:phosphoric diester hydrolase activity"/>
    <property type="evidence" value="ECO:0007669"/>
    <property type="project" value="InterPro"/>
</dbReference>
<name>A0A6C0C2W6_9ZZZZ</name>
<dbReference type="Gene3D" id="3.20.20.190">
    <property type="entry name" value="Phosphatidylinositol (PI) phosphodiesterase"/>
    <property type="match status" value="1"/>
</dbReference>
<keyword evidence="1" id="KW-0812">Transmembrane</keyword>
<organism evidence="3">
    <name type="scientific">viral metagenome</name>
    <dbReference type="NCBI Taxonomy" id="1070528"/>
    <lineage>
        <taxon>unclassified sequences</taxon>
        <taxon>metagenomes</taxon>
        <taxon>organismal metagenomes</taxon>
    </lineage>
</organism>
<dbReference type="PROSITE" id="PS50007">
    <property type="entry name" value="PIPLC_X_DOMAIN"/>
    <property type="match status" value="1"/>
</dbReference>
<dbReference type="EMBL" id="MN739316">
    <property type="protein sequence ID" value="QHS98451.1"/>
    <property type="molecule type" value="Genomic_DNA"/>
</dbReference>